<feature type="domain" description="TniQ" evidence="1">
    <location>
        <begin position="4"/>
        <end position="162"/>
    </location>
</feature>
<dbReference type="RefSeq" id="WP_214436937.1">
    <property type="nucleotide sequence ID" value="NZ_CAWPUQ010000257.1"/>
</dbReference>
<sequence>MLSFFPTLYPDELLYSALARYHIRSGNKTFKQTDLELFGYSSQQLCKVTLTNNLNYLVKNLSLFSQLTVSDLLQNHTLYPFYASFLIPQQAWQLQDSMRKKLGGSILEVAKVANHPTDNSTKFLKFCPVCLEQDTQKYGEPYWHRIHQIPGILVCPTHRVVLHDSSVAVDSKGIHYYAASPENCLTNQNQVKYADNTVEKLLILAHDIWNTSTINIPFKGLTWLRNQYQFYLINQKFMTLLPGGNFRFNEKSFSNSICDFYGQEFLEIINPNLIKNPDKYFSGYLLACDLNPVIDRITHILIIKFLVNSVERFFT</sequence>
<dbReference type="Proteomes" id="UP000662314">
    <property type="component" value="Unassembled WGS sequence"/>
</dbReference>
<accession>A0A8J7IM62</accession>
<dbReference type="InterPro" id="IPR009492">
    <property type="entry name" value="TniQ"/>
</dbReference>
<protein>
    <submittedName>
        <fullName evidence="2">TniQ family protein</fullName>
    </submittedName>
</protein>
<evidence type="ECO:0000313" key="2">
    <source>
        <dbReference type="EMBL" id="MBH8578270.1"/>
    </source>
</evidence>
<proteinExistence type="predicted"/>
<reference evidence="2 3" key="1">
    <citation type="journal article" date="2021" name="Int. J. Syst. Evol. Microbiol.">
        <title>Amazonocrinis nigriterrae gen. nov., sp. nov., Atlanticothrix silvestris gen. nov., sp. nov. and Dendronalium phyllosphericum gen. nov., sp. nov., nostocacean cyanobacteria from Brazilian environments.</title>
        <authorList>
            <person name="Alvarenga D.O."/>
            <person name="Andreote A.P.D."/>
            <person name="Branco L.H.Z."/>
            <person name="Delbaje E."/>
            <person name="Cruz R.B."/>
            <person name="Varani A.M."/>
            <person name="Fiore M.F."/>
        </authorList>
    </citation>
    <scope>NUCLEOTIDE SEQUENCE [LARGE SCALE GENOMIC DNA]</scope>
    <source>
        <strain evidence="2 3">CENA369</strain>
    </source>
</reference>
<evidence type="ECO:0000259" key="1">
    <source>
        <dbReference type="Pfam" id="PF06527"/>
    </source>
</evidence>
<dbReference type="EMBL" id="JAECZA010000317">
    <property type="protein sequence ID" value="MBH8578270.1"/>
    <property type="molecule type" value="Genomic_DNA"/>
</dbReference>
<comment type="caution">
    <text evidence="2">The sequence shown here is derived from an EMBL/GenBank/DDBJ whole genome shotgun (WGS) entry which is preliminary data.</text>
</comment>
<gene>
    <name evidence="2" type="ORF">I8752_36075</name>
</gene>
<name>A0A8J7IM62_9NOST</name>
<organism evidence="2 3">
    <name type="scientific">Dendronalium phyllosphericum CENA369</name>
    <dbReference type="NCBI Taxonomy" id="1725256"/>
    <lineage>
        <taxon>Bacteria</taxon>
        <taxon>Bacillati</taxon>
        <taxon>Cyanobacteriota</taxon>
        <taxon>Cyanophyceae</taxon>
        <taxon>Nostocales</taxon>
        <taxon>Nostocaceae</taxon>
        <taxon>Dendronalium</taxon>
        <taxon>Dendronalium phyllosphericum</taxon>
    </lineage>
</organism>
<evidence type="ECO:0000313" key="3">
    <source>
        <dbReference type="Proteomes" id="UP000662314"/>
    </source>
</evidence>
<keyword evidence="3" id="KW-1185">Reference proteome</keyword>
<dbReference type="AlphaFoldDB" id="A0A8J7IM62"/>
<dbReference type="Pfam" id="PF06527">
    <property type="entry name" value="TniQ"/>
    <property type="match status" value="1"/>
</dbReference>